<keyword evidence="6" id="KW-1185">Reference proteome</keyword>
<evidence type="ECO:0000259" key="3">
    <source>
        <dbReference type="Pfam" id="PF03061"/>
    </source>
</evidence>
<reference evidence="4 6" key="2">
    <citation type="journal article" date="2020" name="Int. J. Syst. Evol. Microbiol.">
        <title>Sulfuracidifex tepidarius gen. nov., sp. nov. and transfer of Sulfolobus metallicus Huber and Stetter 1992 to the genus Sulfuracidifex as Sulfuracidifex metallicus comb. nov.</title>
        <authorList>
            <person name="Itoh T."/>
            <person name="Miura T."/>
            <person name="Sakai H.D."/>
            <person name="Kato S."/>
            <person name="Ohkuma M."/>
            <person name="Takashina T."/>
        </authorList>
    </citation>
    <scope>NUCLEOTIDE SEQUENCE [LARGE SCALE GENOMIC DNA]</scope>
    <source>
        <strain evidence="4 6">IC-006</strain>
        <strain evidence="5">IC-007</strain>
    </source>
</reference>
<dbReference type="EMBL" id="AP018930">
    <property type="protein sequence ID" value="BBG28256.1"/>
    <property type="molecule type" value="Genomic_DNA"/>
</dbReference>
<sequence length="136" mass="15055">MISDVKDKERNISSLLNAKILRMENGESEIEFPFKEELTRRGGVLNGGIMATAIDLAGGLAVSTVNDGLDQVTQEMKINFLEPMFNGPFKCKARVVRKGRTAVVVLIELTDRDGKVGAISLGTWYIIRDRKITSKQ</sequence>
<evidence type="ECO:0000256" key="2">
    <source>
        <dbReference type="ARBA" id="ARBA00022801"/>
    </source>
</evidence>
<dbReference type="KEGG" id="step:IC006_2798"/>
<keyword evidence="2" id="KW-0378">Hydrolase</keyword>
<dbReference type="InterPro" id="IPR003736">
    <property type="entry name" value="PAAI_dom"/>
</dbReference>
<evidence type="ECO:0000256" key="1">
    <source>
        <dbReference type="ARBA" id="ARBA00008324"/>
    </source>
</evidence>
<dbReference type="Proteomes" id="UP000322983">
    <property type="component" value="Chromosome"/>
</dbReference>
<dbReference type="InterPro" id="IPR039298">
    <property type="entry name" value="ACOT13"/>
</dbReference>
<dbReference type="SUPFAM" id="SSF54637">
    <property type="entry name" value="Thioesterase/thiol ester dehydrase-isomerase"/>
    <property type="match status" value="1"/>
</dbReference>
<comment type="similarity">
    <text evidence="1">Belongs to the thioesterase PaaI family.</text>
</comment>
<dbReference type="Gene3D" id="3.10.129.10">
    <property type="entry name" value="Hotdog Thioesterase"/>
    <property type="match status" value="1"/>
</dbReference>
<accession>A0A510DYZ3</accession>
<dbReference type="CDD" id="cd03443">
    <property type="entry name" value="PaaI_thioesterase"/>
    <property type="match status" value="1"/>
</dbReference>
<dbReference type="NCBIfam" id="TIGR00369">
    <property type="entry name" value="unchar_dom_1"/>
    <property type="match status" value="1"/>
</dbReference>
<dbReference type="PANTHER" id="PTHR21660">
    <property type="entry name" value="THIOESTERASE SUPERFAMILY MEMBER-RELATED"/>
    <property type="match status" value="1"/>
</dbReference>
<dbReference type="InterPro" id="IPR006683">
    <property type="entry name" value="Thioestr_dom"/>
</dbReference>
<name>A0A510DYZ3_9CREN</name>
<feature type="domain" description="Thioesterase" evidence="3">
    <location>
        <begin position="42"/>
        <end position="117"/>
    </location>
</feature>
<reference evidence="7" key="1">
    <citation type="submission" date="2018-09" db="EMBL/GenBank/DDBJ databases">
        <title>Complete Genome Sequencing of Sulfolobus sp. JCM 16834.</title>
        <authorList>
            <person name="Kato S."/>
            <person name="Itoh T."/>
            <person name="Ohkuma M."/>
        </authorList>
    </citation>
    <scope>NUCLEOTIDE SEQUENCE [LARGE SCALE GENOMIC DNA]</scope>
    <source>
        <strain evidence="7">IC-007</strain>
    </source>
</reference>
<protein>
    <recommendedName>
        <fullName evidence="3">Thioesterase domain-containing protein</fullName>
    </recommendedName>
</protein>
<accession>A0A510E6Z2</accession>
<gene>
    <name evidence="4" type="ORF">IC006_2798</name>
    <name evidence="5" type="ORF">IC007_2812</name>
</gene>
<evidence type="ECO:0000313" key="7">
    <source>
        <dbReference type="Proteomes" id="UP000325030"/>
    </source>
</evidence>
<evidence type="ECO:0000313" key="4">
    <source>
        <dbReference type="EMBL" id="BBG25462.1"/>
    </source>
</evidence>
<dbReference type="EMBL" id="AP018929">
    <property type="protein sequence ID" value="BBG25462.1"/>
    <property type="molecule type" value="Genomic_DNA"/>
</dbReference>
<evidence type="ECO:0000313" key="6">
    <source>
        <dbReference type="Proteomes" id="UP000322983"/>
    </source>
</evidence>
<organism evidence="4 6">
    <name type="scientific">Sulfuracidifex tepidarius</name>
    <dbReference type="NCBI Taxonomy" id="1294262"/>
    <lineage>
        <taxon>Archaea</taxon>
        <taxon>Thermoproteota</taxon>
        <taxon>Thermoprotei</taxon>
        <taxon>Sulfolobales</taxon>
        <taxon>Sulfolobaceae</taxon>
        <taxon>Sulfuracidifex</taxon>
    </lineage>
</organism>
<proteinExistence type="inferred from homology"/>
<dbReference type="AlphaFoldDB" id="A0A510DYZ3"/>
<dbReference type="STRING" id="1294262.GCA_001316085_00750"/>
<dbReference type="GO" id="GO:0047617">
    <property type="term" value="F:fatty acyl-CoA hydrolase activity"/>
    <property type="evidence" value="ECO:0007669"/>
    <property type="project" value="InterPro"/>
</dbReference>
<dbReference type="PANTHER" id="PTHR21660:SF1">
    <property type="entry name" value="ACYL-COENZYME A THIOESTERASE 13"/>
    <property type="match status" value="1"/>
</dbReference>
<dbReference type="Proteomes" id="UP000325030">
    <property type="component" value="Chromosome"/>
</dbReference>
<dbReference type="InterPro" id="IPR029069">
    <property type="entry name" value="HotDog_dom_sf"/>
</dbReference>
<dbReference type="Pfam" id="PF03061">
    <property type="entry name" value="4HBT"/>
    <property type="match status" value="1"/>
</dbReference>
<evidence type="ECO:0000313" key="5">
    <source>
        <dbReference type="EMBL" id="BBG28256.1"/>
    </source>
</evidence>